<dbReference type="Pfam" id="PF07690">
    <property type="entry name" value="MFS_1"/>
    <property type="match status" value="1"/>
</dbReference>
<dbReference type="EMBL" id="JANBVN010000004">
    <property type="protein sequence ID" value="KAJ9165364.1"/>
    <property type="molecule type" value="Genomic_DNA"/>
</dbReference>
<dbReference type="Gene3D" id="1.20.1720.10">
    <property type="entry name" value="Multidrug resistance protein D"/>
    <property type="match status" value="1"/>
</dbReference>
<feature type="transmembrane region" description="Helical" evidence="8">
    <location>
        <begin position="260"/>
        <end position="282"/>
    </location>
</feature>
<feature type="transmembrane region" description="Helical" evidence="8">
    <location>
        <begin position="75"/>
        <end position="94"/>
    </location>
</feature>
<keyword evidence="3 8" id="KW-0812">Transmembrane</keyword>
<dbReference type="GO" id="GO:0022857">
    <property type="term" value="F:transmembrane transporter activity"/>
    <property type="evidence" value="ECO:0007669"/>
    <property type="project" value="InterPro"/>
</dbReference>
<dbReference type="InterPro" id="IPR036259">
    <property type="entry name" value="MFS_trans_sf"/>
</dbReference>
<feature type="transmembrane region" description="Helical" evidence="8">
    <location>
        <begin position="35"/>
        <end position="55"/>
    </location>
</feature>
<evidence type="ECO:0000313" key="10">
    <source>
        <dbReference type="EMBL" id="KAJ9165364.1"/>
    </source>
</evidence>
<organism evidence="10 11">
    <name type="scientific">Coniochaeta hoffmannii</name>
    <dbReference type="NCBI Taxonomy" id="91930"/>
    <lineage>
        <taxon>Eukaryota</taxon>
        <taxon>Fungi</taxon>
        <taxon>Dikarya</taxon>
        <taxon>Ascomycota</taxon>
        <taxon>Pezizomycotina</taxon>
        <taxon>Sordariomycetes</taxon>
        <taxon>Sordariomycetidae</taxon>
        <taxon>Coniochaetales</taxon>
        <taxon>Coniochaetaceae</taxon>
        <taxon>Coniochaeta</taxon>
    </lineage>
</organism>
<comment type="caution">
    <text evidence="10">The sequence shown here is derived from an EMBL/GenBank/DDBJ whole genome shotgun (WGS) entry which is preliminary data.</text>
</comment>
<dbReference type="PRINTS" id="PR01036">
    <property type="entry name" value="TCRTETB"/>
</dbReference>
<keyword evidence="5 8" id="KW-0472">Membrane</keyword>
<feature type="transmembrane region" description="Helical" evidence="8">
    <location>
        <begin position="303"/>
        <end position="329"/>
    </location>
</feature>
<protein>
    <submittedName>
        <fullName evidence="10">MFS general substrate transporter</fullName>
    </submittedName>
</protein>
<evidence type="ECO:0000256" key="2">
    <source>
        <dbReference type="ARBA" id="ARBA00022448"/>
    </source>
</evidence>
<keyword evidence="2" id="KW-0813">Transport</keyword>
<dbReference type="PROSITE" id="PS50850">
    <property type="entry name" value="MFS"/>
    <property type="match status" value="1"/>
</dbReference>
<feature type="transmembrane region" description="Helical" evidence="8">
    <location>
        <begin position="106"/>
        <end position="124"/>
    </location>
</feature>
<evidence type="ECO:0000256" key="8">
    <source>
        <dbReference type="SAM" id="Phobius"/>
    </source>
</evidence>
<evidence type="ECO:0000256" key="4">
    <source>
        <dbReference type="ARBA" id="ARBA00022989"/>
    </source>
</evidence>
<dbReference type="InterPro" id="IPR020846">
    <property type="entry name" value="MFS_dom"/>
</dbReference>
<keyword evidence="4 8" id="KW-1133">Transmembrane helix</keyword>
<proteinExistence type="predicted"/>
<feature type="region of interest" description="Disordered" evidence="7">
    <location>
        <begin position="1"/>
        <end position="27"/>
    </location>
</feature>
<evidence type="ECO:0000256" key="3">
    <source>
        <dbReference type="ARBA" id="ARBA00022692"/>
    </source>
</evidence>
<dbReference type="InterPro" id="IPR011701">
    <property type="entry name" value="MFS"/>
</dbReference>
<feature type="transmembrane region" description="Helical" evidence="8">
    <location>
        <begin position="163"/>
        <end position="189"/>
    </location>
</feature>
<feature type="region of interest" description="Disordered" evidence="7">
    <location>
        <begin position="548"/>
        <end position="575"/>
    </location>
</feature>
<feature type="transmembrane region" description="Helical" evidence="8">
    <location>
        <begin position="401"/>
        <end position="422"/>
    </location>
</feature>
<feature type="transmembrane region" description="Helical" evidence="8">
    <location>
        <begin position="130"/>
        <end position="151"/>
    </location>
</feature>
<name>A0AA38W0X4_9PEZI</name>
<evidence type="ECO:0000256" key="5">
    <source>
        <dbReference type="ARBA" id="ARBA00023136"/>
    </source>
</evidence>
<dbReference type="PANTHER" id="PTHR23501:SF187">
    <property type="entry name" value="MAJOR FACILITATOR SUPERFAMILY (MFS) PROFILE DOMAIN-CONTAINING PROTEIN"/>
    <property type="match status" value="1"/>
</dbReference>
<comment type="subcellular location">
    <subcellularLocation>
        <location evidence="1">Membrane</location>
        <topology evidence="1">Multi-pass membrane protein</topology>
    </subcellularLocation>
</comment>
<evidence type="ECO:0000256" key="7">
    <source>
        <dbReference type="SAM" id="MobiDB-lite"/>
    </source>
</evidence>
<accession>A0AA38W0X4</accession>
<keyword evidence="11" id="KW-1185">Reference proteome</keyword>
<dbReference type="Proteomes" id="UP001174691">
    <property type="component" value="Unassembled WGS sequence"/>
</dbReference>
<feature type="domain" description="Major facilitator superfamily (MFS) profile" evidence="9">
    <location>
        <begin position="40"/>
        <end position="539"/>
    </location>
</feature>
<gene>
    <name evidence="10" type="ORF">NKR19_g460</name>
</gene>
<evidence type="ECO:0000313" key="11">
    <source>
        <dbReference type="Proteomes" id="UP001174691"/>
    </source>
</evidence>
<evidence type="ECO:0000256" key="1">
    <source>
        <dbReference type="ARBA" id="ARBA00004141"/>
    </source>
</evidence>
<feature type="transmembrane region" description="Helical" evidence="8">
    <location>
        <begin position="434"/>
        <end position="455"/>
    </location>
</feature>
<dbReference type="Gene3D" id="1.20.1250.20">
    <property type="entry name" value="MFS general substrate transporter like domains"/>
    <property type="match status" value="1"/>
</dbReference>
<evidence type="ECO:0000256" key="6">
    <source>
        <dbReference type="ARBA" id="ARBA00023180"/>
    </source>
</evidence>
<reference evidence="10" key="1">
    <citation type="submission" date="2022-07" db="EMBL/GenBank/DDBJ databases">
        <title>Fungi with potential for degradation of polypropylene.</title>
        <authorList>
            <person name="Gostincar C."/>
        </authorList>
    </citation>
    <scope>NUCLEOTIDE SEQUENCE</scope>
    <source>
        <strain evidence="10">EXF-13287</strain>
    </source>
</reference>
<evidence type="ECO:0000259" key="9">
    <source>
        <dbReference type="PROSITE" id="PS50850"/>
    </source>
</evidence>
<dbReference type="PANTHER" id="PTHR23501">
    <property type="entry name" value="MAJOR FACILITATOR SUPERFAMILY"/>
    <property type="match status" value="1"/>
</dbReference>
<dbReference type="GO" id="GO:0005886">
    <property type="term" value="C:plasma membrane"/>
    <property type="evidence" value="ECO:0007669"/>
    <property type="project" value="TreeGrafter"/>
</dbReference>
<feature type="transmembrane region" description="Helical" evidence="8">
    <location>
        <begin position="341"/>
        <end position="362"/>
    </location>
</feature>
<feature type="transmembrane region" description="Helical" evidence="8">
    <location>
        <begin position="513"/>
        <end position="531"/>
    </location>
</feature>
<dbReference type="AlphaFoldDB" id="A0AA38W0X4"/>
<sequence length="575" mass="60536">MAASHTMAASTPASDSVDAPDATTKEPPTKLHTGFRFWAIMVVLSLVSLLTALEGTITSTVLPSVVVGLNGGDNYIWISNAYLLTAAALQPMFGQLANVFGRRWPLIFSAVIFVVGSGICGGATNMGMMIAGRAIQGVGGSGISVLCEIVICDLVPLRERGSYLAFVFGMVAIGSALGPLFGGLLVSYSTSGWRWAFYLSLPVGGLALVLLFAFLHVKYDKSQTLATKLSSLDWLGNAIFIGGTVPILIALSWAGGHYSWSSYQVLVPLIVGLATLGGFIVIESNPRLAPNPMMPTYLFTYSISFIIFLLTFLHGIATFWALFFLPVYFQGVLGETPYRSGIMLLPTILALLPAAMIGGLLLSKFGRYKPLIIISFALIIVGFGLFSILDENSSTGAWVGFQVVESVGAGLCIAAFLPALLAPLSDRDTALATATWAFMRSFGITWGVAIAGTVYSNRAAQLAGAGAISDPAVAAGFAAGRAYGYASVEFLDSAPAQTRAEVVSVQSSALQRSWQVAIAFGAVGFIAALALKQIPLRKELETNEFGMVEKSDSPAEETGVAGVEIKEVKAPTSTP</sequence>
<feature type="transmembrane region" description="Helical" evidence="8">
    <location>
        <begin position="195"/>
        <end position="214"/>
    </location>
</feature>
<keyword evidence="6" id="KW-0325">Glycoprotein</keyword>
<dbReference type="SUPFAM" id="SSF103473">
    <property type="entry name" value="MFS general substrate transporter"/>
    <property type="match status" value="1"/>
</dbReference>
<feature type="transmembrane region" description="Helical" evidence="8">
    <location>
        <begin position="371"/>
        <end position="389"/>
    </location>
</feature>
<feature type="transmembrane region" description="Helical" evidence="8">
    <location>
        <begin position="234"/>
        <end position="254"/>
    </location>
</feature>